<dbReference type="PRINTS" id="PR01166">
    <property type="entry name" value="CYCOXIDASEII"/>
</dbReference>
<comment type="cofactor">
    <cofactor evidence="13">
        <name>Cu cation</name>
        <dbReference type="ChEBI" id="CHEBI:23378"/>
    </cofactor>
    <text evidence="13">Binds a copper A center.</text>
</comment>
<comment type="similarity">
    <text evidence="2 13">Belongs to the cytochrome c oxidase subunit 2 family.</text>
</comment>
<reference evidence="17" key="1">
    <citation type="journal article" date="2015" name="Genome Med.">
        <title>Clinical metagenomic identification of Balamuthia mandrillaris encephalitis and assembly of the draft genome: the continuing case for reference genome sequencing.</title>
        <authorList>
            <person name="Greninger A.L."/>
            <person name="Messacar K."/>
            <person name="Dunnebacke T."/>
            <person name="Naccache S.N."/>
            <person name="Federman S."/>
            <person name="Bouquet J."/>
            <person name="Mirsky D."/>
            <person name="Nomura Y."/>
            <person name="Yagi S."/>
            <person name="Glaser C."/>
            <person name="Vollmer M."/>
            <person name="Press C.A."/>
            <person name="Klenschmidt-DeMasters B.K."/>
            <person name="Dominguez S.R."/>
            <person name="Chiu C.Y."/>
        </authorList>
    </citation>
    <scope>NUCLEOTIDE SEQUENCE</scope>
    <source>
        <strain evidence="18">GAM-19</strain>
        <strain evidence="17">V188</strain>
    </source>
</reference>
<dbReference type="PROSITE" id="PS50999">
    <property type="entry name" value="COX2_TM"/>
    <property type="match status" value="1"/>
</dbReference>
<geneLocation type="mitochondrion" evidence="17"/>
<evidence type="ECO:0000313" key="18">
    <source>
        <dbReference type="EMBL" id="AKT93791.1"/>
    </source>
</evidence>
<feature type="transmembrane region" description="Helical" evidence="14">
    <location>
        <begin position="7"/>
        <end position="27"/>
    </location>
</feature>
<accession>A0A0K1HPK6</accession>
<keyword evidence="6 13" id="KW-0479">Metal-binding</keyword>
<keyword evidence="13" id="KW-0999">Mitochondrion inner membrane</keyword>
<dbReference type="InterPro" id="IPR011759">
    <property type="entry name" value="Cyt_c_oxidase_su2_TM_dom"/>
</dbReference>
<feature type="transmembrane region" description="Helical" evidence="14">
    <location>
        <begin position="76"/>
        <end position="99"/>
    </location>
</feature>
<dbReference type="InterPro" id="IPR034210">
    <property type="entry name" value="CcO_II_C"/>
</dbReference>
<evidence type="ECO:0000256" key="12">
    <source>
        <dbReference type="ARBA" id="ARBA00049512"/>
    </source>
</evidence>
<dbReference type="AlphaFoldDB" id="A0A0K1HPK6"/>
<proteinExistence type="inferred from homology"/>
<sequence length="478" mass="56322">MVTFFSFNTFVFSFFFNFIFFIPRISITNLYNSVSFLFVKSVNLFDNTRSLDRYQLNLPDPATPIAFGIHSLHNHILFFLCVIFAAVFFLLLSILYHFSFYNDKIYILNKYLFFIPNFILSRLFFFCLYCSRRILMLFEFPMFDPIFGPRISRFSYYVWKIFVGPFTVIIAVIVSGFFSLWEGKKFELRAYKDAKTRMTAPVVLYADIMRFLKEWYHWCIQAHIWTLLSRFNSSKTFVYILDENGSDRFVQFWGVSTANCFKFLQTPLAFTIDWLQFRQERVNKLKWLTYLISNRQYRVTHNLNLEVIWTVIPTLILIIIAIPSFALLYSMDELLEPSVTVKIIGHQWYWSYEYSDLRPLVGGESIAFDSYMVPDSDLSIGDLRLLKTDCPLILPKETNIRFLITSTDVLHSWAVPSFGIKMDAVPGRLNQTSAFVMECGRYYGQCSELCGVNHAFMPIEICVVEPADYYNWLLLKRS</sequence>
<keyword evidence="13 17" id="KW-0496">Mitochondrion</keyword>
<dbReference type="CDD" id="cd13912">
    <property type="entry name" value="CcO_II_C"/>
    <property type="match status" value="1"/>
</dbReference>
<keyword evidence="4 13" id="KW-0679">Respiratory chain</keyword>
<evidence type="ECO:0000256" key="2">
    <source>
        <dbReference type="ARBA" id="ARBA00007866"/>
    </source>
</evidence>
<dbReference type="GO" id="GO:0005507">
    <property type="term" value="F:copper ion binding"/>
    <property type="evidence" value="ECO:0007669"/>
    <property type="project" value="InterPro"/>
</dbReference>
<dbReference type="GO" id="GO:0005743">
    <property type="term" value="C:mitochondrial inner membrane"/>
    <property type="evidence" value="ECO:0007669"/>
    <property type="project" value="UniProtKB-SubCell"/>
</dbReference>
<evidence type="ECO:0000256" key="5">
    <source>
        <dbReference type="ARBA" id="ARBA00022692"/>
    </source>
</evidence>
<evidence type="ECO:0000256" key="4">
    <source>
        <dbReference type="ARBA" id="ARBA00022660"/>
    </source>
</evidence>
<dbReference type="Gene3D" id="2.60.40.420">
    <property type="entry name" value="Cupredoxins - blue copper proteins"/>
    <property type="match status" value="1"/>
</dbReference>
<comment type="catalytic activity">
    <reaction evidence="12">
        <text>4 Fe(II)-[cytochrome c] + O2 + 8 H(+)(in) = 4 Fe(III)-[cytochrome c] + 2 H2O + 4 H(+)(out)</text>
        <dbReference type="Rhea" id="RHEA:11436"/>
        <dbReference type="Rhea" id="RHEA-COMP:10350"/>
        <dbReference type="Rhea" id="RHEA-COMP:14399"/>
        <dbReference type="ChEBI" id="CHEBI:15377"/>
        <dbReference type="ChEBI" id="CHEBI:15378"/>
        <dbReference type="ChEBI" id="CHEBI:15379"/>
        <dbReference type="ChEBI" id="CHEBI:29033"/>
        <dbReference type="ChEBI" id="CHEBI:29034"/>
        <dbReference type="EC" id="7.1.1.9"/>
    </reaction>
    <physiologicalReaction direction="left-to-right" evidence="12">
        <dbReference type="Rhea" id="RHEA:11437"/>
    </physiologicalReaction>
</comment>
<evidence type="ECO:0000256" key="1">
    <source>
        <dbReference type="ARBA" id="ARBA00004141"/>
    </source>
</evidence>
<dbReference type="Pfam" id="PF00116">
    <property type="entry name" value="COX2"/>
    <property type="match status" value="1"/>
</dbReference>
<dbReference type="GO" id="GO:0004129">
    <property type="term" value="F:cytochrome-c oxidase activity"/>
    <property type="evidence" value="ECO:0007669"/>
    <property type="project" value="UniProtKB-EC"/>
</dbReference>
<dbReference type="FunFam" id="2.60.40.420:FF:000001">
    <property type="entry name" value="Cytochrome c oxidase subunit 2"/>
    <property type="match status" value="1"/>
</dbReference>
<evidence type="ECO:0000256" key="6">
    <source>
        <dbReference type="ARBA" id="ARBA00022723"/>
    </source>
</evidence>
<dbReference type="EMBL" id="KT175738">
    <property type="protein sequence ID" value="AKT93757.1"/>
    <property type="molecule type" value="Genomic_DNA"/>
</dbReference>
<comment type="subcellular location">
    <subcellularLocation>
        <location evidence="1">Membrane</location>
        <topology evidence="1">Multi-pass membrane protein</topology>
    </subcellularLocation>
    <subcellularLocation>
        <location evidence="13">Mitochondrion inner membrane</location>
        <topology evidence="13">Multi-pass membrane protein</topology>
    </subcellularLocation>
</comment>
<evidence type="ECO:0000259" key="15">
    <source>
        <dbReference type="PROSITE" id="PS50857"/>
    </source>
</evidence>
<keyword evidence="8 13" id="KW-0249">Electron transport</keyword>
<gene>
    <name evidence="17" type="primary">cox2</name>
</gene>
<dbReference type="PROSITE" id="PS50857">
    <property type="entry name" value="COX2_CUA"/>
    <property type="match status" value="1"/>
</dbReference>
<dbReference type="GO" id="GO:0016491">
    <property type="term" value="F:oxidoreductase activity"/>
    <property type="evidence" value="ECO:0007669"/>
    <property type="project" value="InterPro"/>
</dbReference>
<name>A0A0K1HPK6_9EUKA</name>
<evidence type="ECO:0000313" key="17">
    <source>
        <dbReference type="EMBL" id="AKT93757.1"/>
    </source>
</evidence>
<dbReference type="Pfam" id="PF02790">
    <property type="entry name" value="COX2_TM"/>
    <property type="match status" value="2"/>
</dbReference>
<dbReference type="Gene3D" id="1.10.287.90">
    <property type="match status" value="2"/>
</dbReference>
<evidence type="ECO:0000256" key="8">
    <source>
        <dbReference type="ARBA" id="ARBA00022982"/>
    </source>
</evidence>
<dbReference type="InterPro" id="IPR001505">
    <property type="entry name" value="Copper_CuA"/>
</dbReference>
<dbReference type="PROSITE" id="PS00078">
    <property type="entry name" value="COX2"/>
    <property type="match status" value="1"/>
</dbReference>
<keyword evidence="11 13" id="KW-0472">Membrane</keyword>
<keyword evidence="5 13" id="KW-0812">Transmembrane</keyword>
<dbReference type="InterPro" id="IPR002429">
    <property type="entry name" value="CcO_II-like_C"/>
</dbReference>
<evidence type="ECO:0000256" key="3">
    <source>
        <dbReference type="ARBA" id="ARBA00022448"/>
    </source>
</evidence>
<evidence type="ECO:0000256" key="13">
    <source>
        <dbReference type="RuleBase" id="RU000457"/>
    </source>
</evidence>
<dbReference type="InterPro" id="IPR008972">
    <property type="entry name" value="Cupredoxin"/>
</dbReference>
<dbReference type="InterPro" id="IPR036257">
    <property type="entry name" value="Cyt_c_oxidase_su2_TM_sf"/>
</dbReference>
<dbReference type="PANTHER" id="PTHR22888:SF9">
    <property type="entry name" value="CYTOCHROME C OXIDASE SUBUNIT 2"/>
    <property type="match status" value="1"/>
</dbReference>
<dbReference type="PANTHER" id="PTHR22888">
    <property type="entry name" value="CYTOCHROME C OXIDASE, SUBUNIT II"/>
    <property type="match status" value="1"/>
</dbReference>
<evidence type="ECO:0000256" key="7">
    <source>
        <dbReference type="ARBA" id="ARBA00022967"/>
    </source>
</evidence>
<feature type="domain" description="Cytochrome oxidase subunit II transmembrane region profile" evidence="16">
    <location>
        <begin position="50"/>
        <end position="335"/>
    </location>
</feature>
<keyword evidence="9 14" id="KW-1133">Transmembrane helix</keyword>
<dbReference type="NCBIfam" id="TIGR02866">
    <property type="entry name" value="CoxB"/>
    <property type="match status" value="1"/>
</dbReference>
<comment type="function">
    <text evidence="13">Component of the cytochrome c oxidase, the last enzyme in the mitochondrial electron transport chain which drives oxidative phosphorylation. The respiratory chain contains 3 multisubunit complexes succinate dehydrogenase (complex II, CII), ubiquinol-cytochrome c oxidoreductase (cytochrome b-c1 complex, complex III, CIII) and cytochrome c oxidase (complex IV, CIV), that cooperate to transfer electrons derived from NADH and succinate to molecular oxygen, creating an electrochemical gradient over the inner membrane that drives transmembrane transport and the ATP synthase. Cytochrome c oxidase is the component of the respiratory chain that catalyzes the reduction of oxygen to water. Electrons originating from reduced cytochrome c in the intermembrane space (IMS) are transferred via the dinuclear copper A center (CU(A)) of subunit 2 and heme A of subunit 1 to the active site in subunit 1, a binuclear center (BNC) formed by heme A3 and copper B (CU(B)). The BNC reduces molecular oxygen to 2 water molecules using 4 electrons from cytochrome c in the IMS and 4 protons from the mitochondrial matrix.</text>
</comment>
<evidence type="ECO:0000259" key="16">
    <source>
        <dbReference type="PROSITE" id="PS50999"/>
    </source>
</evidence>
<evidence type="ECO:0000256" key="14">
    <source>
        <dbReference type="SAM" id="Phobius"/>
    </source>
</evidence>
<keyword evidence="7" id="KW-1278">Translocase</keyword>
<feature type="domain" description="Cytochrome oxidase subunit II copper A binding" evidence="15">
    <location>
        <begin position="336"/>
        <end position="475"/>
    </location>
</feature>
<evidence type="ECO:0000256" key="9">
    <source>
        <dbReference type="ARBA" id="ARBA00022989"/>
    </source>
</evidence>
<protein>
    <recommendedName>
        <fullName evidence="13">Cytochrome c oxidase subunit 2</fullName>
    </recommendedName>
</protein>
<keyword evidence="3 13" id="KW-0813">Transport</keyword>
<keyword evidence="10 13" id="KW-0186">Copper</keyword>
<dbReference type="InterPro" id="IPR045187">
    <property type="entry name" value="CcO_II"/>
</dbReference>
<dbReference type="InterPro" id="IPR014222">
    <property type="entry name" value="Cyt_c_oxidase_su2"/>
</dbReference>
<feature type="transmembrane region" description="Helical" evidence="14">
    <location>
        <begin position="156"/>
        <end position="181"/>
    </location>
</feature>
<evidence type="ECO:0000256" key="11">
    <source>
        <dbReference type="ARBA" id="ARBA00023136"/>
    </source>
</evidence>
<dbReference type="GO" id="GO:0042773">
    <property type="term" value="P:ATP synthesis coupled electron transport"/>
    <property type="evidence" value="ECO:0007669"/>
    <property type="project" value="TreeGrafter"/>
</dbReference>
<dbReference type="SUPFAM" id="SSF81464">
    <property type="entry name" value="Cytochrome c oxidase subunit II-like, transmembrane region"/>
    <property type="match status" value="2"/>
</dbReference>
<feature type="transmembrane region" description="Helical" evidence="14">
    <location>
        <begin position="111"/>
        <end position="136"/>
    </location>
</feature>
<evidence type="ECO:0000256" key="10">
    <source>
        <dbReference type="ARBA" id="ARBA00023008"/>
    </source>
</evidence>
<dbReference type="EMBL" id="KT175739">
    <property type="protein sequence ID" value="AKT93791.1"/>
    <property type="molecule type" value="Genomic_DNA"/>
</dbReference>
<organism evidence="17">
    <name type="scientific">Balamuthia mandrillaris</name>
    <dbReference type="NCBI Taxonomy" id="66527"/>
    <lineage>
        <taxon>Eukaryota</taxon>
        <taxon>Amoebozoa</taxon>
        <taxon>Discosea</taxon>
        <taxon>Longamoebia</taxon>
        <taxon>Centramoebida</taxon>
        <taxon>Balamuthiidae</taxon>
        <taxon>Balamuthia</taxon>
    </lineage>
</organism>
<dbReference type="SUPFAM" id="SSF49503">
    <property type="entry name" value="Cupredoxins"/>
    <property type="match status" value="1"/>
</dbReference>
<feature type="transmembrane region" description="Helical" evidence="14">
    <location>
        <begin position="307"/>
        <end position="329"/>
    </location>
</feature>